<dbReference type="AlphaFoldDB" id="A0AAF0E3Z2"/>
<feature type="binding site" evidence="12">
    <location>
        <begin position="159"/>
        <end position="162"/>
    </location>
    <ligand>
        <name>substrate</name>
    </ligand>
</feature>
<dbReference type="GO" id="GO:0005524">
    <property type="term" value="F:ATP binding"/>
    <property type="evidence" value="ECO:0007669"/>
    <property type="project" value="UniProtKB-UniRule"/>
</dbReference>
<dbReference type="InterPro" id="IPR016185">
    <property type="entry name" value="PreATP-grasp_dom_sf"/>
</dbReference>
<dbReference type="NCBIfam" id="TIGR01986">
    <property type="entry name" value="glut_syn_euk"/>
    <property type="match status" value="1"/>
</dbReference>
<comment type="pathway">
    <text evidence="1 9">Sulfur metabolism; glutathione biosynthesis; glutathione from L-cysteine and L-glutamate: step 2/2.</text>
</comment>
<keyword evidence="4 9" id="KW-0317">Glutathione biosynthesis</keyword>
<feature type="binding site" evidence="12">
    <location>
        <begin position="508"/>
        <end position="509"/>
    </location>
    <ligand>
        <name>substrate</name>
    </ligand>
</feature>
<dbReference type="GO" id="GO:0000287">
    <property type="term" value="F:magnesium ion binding"/>
    <property type="evidence" value="ECO:0007669"/>
    <property type="project" value="UniProtKB-UniRule"/>
</dbReference>
<dbReference type="SUPFAM" id="SSF56059">
    <property type="entry name" value="Glutathione synthetase ATP-binding domain-like"/>
    <property type="match status" value="1"/>
</dbReference>
<dbReference type="Gene3D" id="3.30.1490.80">
    <property type="match status" value="1"/>
</dbReference>
<dbReference type="PIRSF" id="PIRSF001558">
    <property type="entry name" value="GSHase"/>
    <property type="match status" value="1"/>
</dbReference>
<keyword evidence="15" id="KW-1185">Reference proteome</keyword>
<evidence type="ECO:0000256" key="2">
    <source>
        <dbReference type="ARBA" id="ARBA00010385"/>
    </source>
</evidence>
<comment type="similarity">
    <text evidence="2 9">Belongs to the eukaryotic GSH synthase family.</text>
</comment>
<gene>
    <name evidence="14" type="primary">GSH2</name>
    <name evidence="14" type="ORF">MOBT1_001791</name>
</gene>
<keyword evidence="5 9" id="KW-0479">Metal-binding</keyword>
<organism evidence="14 15">
    <name type="scientific">Malassezia obtusa</name>
    <dbReference type="NCBI Taxonomy" id="76774"/>
    <lineage>
        <taxon>Eukaryota</taxon>
        <taxon>Fungi</taxon>
        <taxon>Dikarya</taxon>
        <taxon>Basidiomycota</taxon>
        <taxon>Ustilaginomycotina</taxon>
        <taxon>Malasseziomycetes</taxon>
        <taxon>Malasseziales</taxon>
        <taxon>Malasseziaceae</taxon>
        <taxon>Malassezia</taxon>
    </lineage>
</organism>
<dbReference type="FunFam" id="3.30.1490.50:FF:000002">
    <property type="entry name" value="Glutathione synthetase"/>
    <property type="match status" value="1"/>
</dbReference>
<evidence type="ECO:0000256" key="8">
    <source>
        <dbReference type="ARBA" id="ARBA00022842"/>
    </source>
</evidence>
<feature type="binding site" evidence="10">
    <location>
        <position position="155"/>
    </location>
    <ligand>
        <name>ATP</name>
        <dbReference type="ChEBI" id="CHEBI:30616"/>
    </ligand>
</feature>
<evidence type="ECO:0000256" key="9">
    <source>
        <dbReference type="PIRNR" id="PIRNR001558"/>
    </source>
</evidence>
<dbReference type="Gene3D" id="3.30.470.20">
    <property type="entry name" value="ATP-grasp fold, B domain"/>
    <property type="match status" value="1"/>
</dbReference>
<dbReference type="GO" id="GO:0005829">
    <property type="term" value="C:cytosol"/>
    <property type="evidence" value="ECO:0007669"/>
    <property type="project" value="TreeGrafter"/>
</dbReference>
<feature type="binding site" evidence="10">
    <location>
        <begin position="440"/>
        <end position="443"/>
    </location>
    <ligand>
        <name>ATP</name>
        <dbReference type="ChEBI" id="CHEBI:30616"/>
    </ligand>
</feature>
<dbReference type="InterPro" id="IPR005615">
    <property type="entry name" value="Glutathione_synthase"/>
</dbReference>
<feature type="binding site" evidence="10">
    <location>
        <position position="505"/>
    </location>
    <ligand>
        <name>ATP</name>
        <dbReference type="ChEBI" id="CHEBI:30616"/>
    </ligand>
</feature>
<evidence type="ECO:0000256" key="5">
    <source>
        <dbReference type="ARBA" id="ARBA00022723"/>
    </source>
</evidence>
<feature type="binding site" evidence="11">
    <location>
        <position position="398"/>
    </location>
    <ligand>
        <name>Mg(2+)</name>
        <dbReference type="ChEBI" id="CHEBI:18420"/>
    </ligand>
</feature>
<feature type="binding site" evidence="10">
    <location>
        <position position="405"/>
    </location>
    <ligand>
        <name>ATP</name>
        <dbReference type="ChEBI" id="CHEBI:30616"/>
    </ligand>
</feature>
<dbReference type="InterPro" id="IPR004887">
    <property type="entry name" value="GSH_synth_subst-bd"/>
</dbReference>
<evidence type="ECO:0000256" key="3">
    <source>
        <dbReference type="ARBA" id="ARBA00022598"/>
    </source>
</evidence>
<dbReference type="SUPFAM" id="SSF52440">
    <property type="entry name" value="PreATP-grasp domain"/>
    <property type="match status" value="1"/>
</dbReference>
<evidence type="ECO:0000313" key="15">
    <source>
        <dbReference type="Proteomes" id="UP001214603"/>
    </source>
</evidence>
<dbReference type="EC" id="6.3.2.3" evidence="9"/>
<keyword evidence="7 9" id="KW-0067">ATP-binding</keyword>
<feature type="binding site" evidence="12">
    <location>
        <begin position="299"/>
        <end position="302"/>
    </location>
    <ligand>
        <name>substrate</name>
    </ligand>
</feature>
<feature type="binding site" evidence="11">
    <location>
        <position position="157"/>
    </location>
    <ligand>
        <name>Mg(2+)</name>
        <dbReference type="ChEBI" id="CHEBI:18420"/>
    </ligand>
</feature>
<evidence type="ECO:0000256" key="4">
    <source>
        <dbReference type="ARBA" id="ARBA00022684"/>
    </source>
</evidence>
<dbReference type="Gene3D" id="3.30.1490.50">
    <property type="match status" value="1"/>
</dbReference>
<accession>A0AAF0E3Z2</accession>
<feature type="binding site" evidence="10">
    <location>
        <position position="337"/>
    </location>
    <ligand>
        <name>ATP</name>
        <dbReference type="ChEBI" id="CHEBI:30616"/>
    </ligand>
</feature>
<feature type="binding site" evidence="12">
    <location>
        <begin position="238"/>
        <end position="240"/>
    </location>
    <ligand>
        <name>substrate</name>
    </ligand>
</feature>
<evidence type="ECO:0000256" key="12">
    <source>
        <dbReference type="PIRSR" id="PIRSR001558-3"/>
    </source>
</evidence>
<dbReference type="PANTHER" id="PTHR11130:SF0">
    <property type="entry name" value="GLUTATHIONE SYNTHETASE"/>
    <property type="match status" value="1"/>
</dbReference>
<dbReference type="Gene3D" id="1.10.1080.10">
    <property type="entry name" value="Glutathione Synthetase, Chain A, domain 3"/>
    <property type="match status" value="1"/>
</dbReference>
<keyword evidence="3 9" id="KW-0436">Ligase</keyword>
<evidence type="ECO:0000256" key="10">
    <source>
        <dbReference type="PIRSR" id="PIRSR001558-1"/>
    </source>
</evidence>
<dbReference type="InterPro" id="IPR037013">
    <property type="entry name" value="GSH-S_sub-bd_sf"/>
</dbReference>
<feature type="binding site" evidence="10">
    <location>
        <position position="499"/>
    </location>
    <ligand>
        <name>ATP</name>
        <dbReference type="ChEBI" id="CHEBI:30616"/>
    </ligand>
</feature>
<feature type="binding site" evidence="10">
    <location>
        <position position="136"/>
    </location>
    <ligand>
        <name>substrate</name>
    </ligand>
</feature>
<dbReference type="Proteomes" id="UP001214603">
    <property type="component" value="Chromosome 3"/>
</dbReference>
<proteinExistence type="inferred from homology"/>
<feature type="binding site" evidence="10">
    <location>
        <position position="497"/>
    </location>
    <ligand>
        <name>substrate</name>
    </ligand>
</feature>
<reference evidence="14" key="1">
    <citation type="submission" date="2023-03" db="EMBL/GenBank/DDBJ databases">
        <title>Mating type loci evolution in Malassezia.</title>
        <authorList>
            <person name="Coelho M.A."/>
        </authorList>
    </citation>
    <scope>NUCLEOTIDE SEQUENCE</scope>
    <source>
        <strain evidence="14">CBS 7876</strain>
    </source>
</reference>
<dbReference type="Gene3D" id="3.40.50.1760">
    <property type="entry name" value="Glutathione synthase, substrate-binding domain superfamily, eukaryotic"/>
    <property type="match status" value="1"/>
</dbReference>
<feature type="domain" description="Glutathione synthase substrate-binding" evidence="13">
    <location>
        <begin position="229"/>
        <end position="334"/>
    </location>
</feature>
<feature type="binding site" evidence="10">
    <location>
        <position position="244"/>
    </location>
    <ligand>
        <name>substrate</name>
    </ligand>
</feature>
<evidence type="ECO:0000256" key="6">
    <source>
        <dbReference type="ARBA" id="ARBA00022741"/>
    </source>
</evidence>
<evidence type="ECO:0000256" key="11">
    <source>
        <dbReference type="PIRSR" id="PIRSR001558-2"/>
    </source>
</evidence>
<feature type="binding site" evidence="10">
    <location>
        <position position="472"/>
    </location>
    <ligand>
        <name>ATP</name>
        <dbReference type="ChEBI" id="CHEBI:30616"/>
    </ligand>
</feature>
<dbReference type="PANTHER" id="PTHR11130">
    <property type="entry name" value="GLUTATHIONE SYNTHETASE"/>
    <property type="match status" value="1"/>
</dbReference>
<dbReference type="InterPro" id="IPR014709">
    <property type="entry name" value="Glutathione_synthase_C_euk"/>
</dbReference>
<comment type="cofactor">
    <cofactor evidence="9 11">
        <name>Mg(2+)</name>
        <dbReference type="ChEBI" id="CHEBI:18420"/>
    </cofactor>
    <text evidence="9 11">Binds 1 Mg(2+) ion per subunit.</text>
</comment>
<feature type="binding site" evidence="11">
    <location>
        <position position="155"/>
    </location>
    <ligand>
        <name>Mg(2+)</name>
        <dbReference type="ChEBI" id="CHEBI:18420"/>
    </ligand>
</feature>
<dbReference type="EMBL" id="CP119936">
    <property type="protein sequence ID" value="WFD03102.1"/>
    <property type="molecule type" value="Genomic_DNA"/>
</dbReference>
<evidence type="ECO:0000256" key="7">
    <source>
        <dbReference type="ARBA" id="ARBA00022840"/>
    </source>
</evidence>
<dbReference type="InterPro" id="IPR014042">
    <property type="entry name" value="Glutathione_synthase_a-hlx"/>
</dbReference>
<evidence type="ECO:0000259" key="13">
    <source>
        <dbReference type="Pfam" id="PF03199"/>
    </source>
</evidence>
<dbReference type="Pfam" id="PF03917">
    <property type="entry name" value="GSH_synth_ATP"/>
    <property type="match status" value="1"/>
</dbReference>
<evidence type="ECO:0000256" key="1">
    <source>
        <dbReference type="ARBA" id="ARBA00004965"/>
    </source>
</evidence>
<evidence type="ECO:0000313" key="14">
    <source>
        <dbReference type="EMBL" id="WFD03102.1"/>
    </source>
</evidence>
<keyword evidence="6 9" id="KW-0547">Nucleotide-binding</keyword>
<comment type="catalytic activity">
    <reaction evidence="9">
        <text>gamma-L-glutamyl-L-cysteine + glycine + ATP = glutathione + ADP + phosphate + H(+)</text>
        <dbReference type="Rhea" id="RHEA:13557"/>
        <dbReference type="ChEBI" id="CHEBI:15378"/>
        <dbReference type="ChEBI" id="CHEBI:30616"/>
        <dbReference type="ChEBI" id="CHEBI:43474"/>
        <dbReference type="ChEBI" id="CHEBI:57305"/>
        <dbReference type="ChEBI" id="CHEBI:57925"/>
        <dbReference type="ChEBI" id="CHEBI:58173"/>
        <dbReference type="ChEBI" id="CHEBI:456216"/>
        <dbReference type="EC" id="6.3.2.3"/>
    </reaction>
</comment>
<keyword evidence="8 9" id="KW-0460">Magnesium</keyword>
<dbReference type="Pfam" id="PF03199">
    <property type="entry name" value="GSH_synthase"/>
    <property type="match status" value="1"/>
</dbReference>
<dbReference type="GO" id="GO:0004363">
    <property type="term" value="F:glutathione synthase activity"/>
    <property type="evidence" value="ECO:0007669"/>
    <property type="project" value="UniProtKB-UniRule"/>
</dbReference>
<protein>
    <recommendedName>
        <fullName evidence="9">Glutathione synthetase</fullName>
        <shortName evidence="9">GSH-S</shortName>
        <ecNumber evidence="9">6.3.2.3</ecNumber>
    </recommendedName>
</protein>
<sequence length="521" mass="58484">MPTESTLPAWPPEELTEDLRNASVTCDARDYALSHGLVYRALPAQKGEKPPQDTTIHAPLTLVPSPFPRFLFNKAQELQPLFNKLYANLALDEEFIRSIMESSVIHVDDFQAHLYNIWRTVLDEGLSQTSQLGLFRSDYLMHTNADSSLELKQVEFNTISASFGPLCTRTSALHHFLLNKGGYEALHPTLRRENMPQNDALDILAAGLADAHNHYIDECREAQRTVKPAVLFIVQPDERNTFDQRAIEMVLMEKYGIPVIRATFEELAKTASLHGSERILMIQSPVSLAPIEVSVAYLRAGYSPEDYNQTAWDTRLMLERSHAIKCPTIAMQLVGSKKAQQVLAEPGVLEKYVGNDADQVRLCFAQLWPLDTRSELGQEAHRRVRENPHEYVLKPQREGGGHNIYREDIPPALDAMEKHDKEREARGETGVKECEAYILMSMINPPRNRGNLFLRAGQTKATSELVRNSVSELGIYGSILFSPEKTVESRSGGYLLRTKSMESNEGGVAVGYSVIDTPLLV</sequence>
<feature type="binding site" evidence="10">
    <location>
        <begin position="394"/>
        <end position="403"/>
    </location>
    <ligand>
        <name>ATP</name>
        <dbReference type="ChEBI" id="CHEBI:30616"/>
    </ligand>
</feature>
<dbReference type="InterPro" id="IPR014049">
    <property type="entry name" value="Glutathione_synthase_N_euk"/>
</dbReference>
<dbReference type="GO" id="GO:0043295">
    <property type="term" value="F:glutathione binding"/>
    <property type="evidence" value="ECO:0007669"/>
    <property type="project" value="UniProtKB-UniRule"/>
</dbReference>
<name>A0AAF0E3Z2_9BASI</name>